<evidence type="ECO:0000313" key="3">
    <source>
        <dbReference type="Proteomes" id="UP001165190"/>
    </source>
</evidence>
<dbReference type="AlphaFoldDB" id="A0A9W7I700"/>
<comment type="caution">
    <text evidence="2">The sequence shown here is derived from an EMBL/GenBank/DDBJ whole genome shotgun (WGS) entry which is preliminary data.</text>
</comment>
<sequence>MNVFLFSVQDVGPRGRIRIVEQSTSNECKPPQAPLDKGKTAESSANAEPNPPLDPMDKGKAPVTSAQDSGNLNEGDAASFADLPIEETNNNDEVVGEESSDLPPTNADPKLPQKVPLYSRVISPQPLNTIYPVQVDLDGQDDGKPNSTAQHVRKLDEQLTSAPAPIPIPPNRGTKRRSPIHVVLQPKKSRPTPSPTSKAGMSSGKNSPAAADAQPRRGK</sequence>
<name>A0A9W7I700_HIBTR</name>
<evidence type="ECO:0000256" key="1">
    <source>
        <dbReference type="SAM" id="MobiDB-lite"/>
    </source>
</evidence>
<organism evidence="2 3">
    <name type="scientific">Hibiscus trionum</name>
    <name type="common">Flower of an hour</name>
    <dbReference type="NCBI Taxonomy" id="183268"/>
    <lineage>
        <taxon>Eukaryota</taxon>
        <taxon>Viridiplantae</taxon>
        <taxon>Streptophyta</taxon>
        <taxon>Embryophyta</taxon>
        <taxon>Tracheophyta</taxon>
        <taxon>Spermatophyta</taxon>
        <taxon>Magnoliopsida</taxon>
        <taxon>eudicotyledons</taxon>
        <taxon>Gunneridae</taxon>
        <taxon>Pentapetalae</taxon>
        <taxon>rosids</taxon>
        <taxon>malvids</taxon>
        <taxon>Malvales</taxon>
        <taxon>Malvaceae</taxon>
        <taxon>Malvoideae</taxon>
        <taxon>Hibiscus</taxon>
    </lineage>
</organism>
<protein>
    <submittedName>
        <fullName evidence="2">Uncharacterized protein</fullName>
    </submittedName>
</protein>
<evidence type="ECO:0000313" key="2">
    <source>
        <dbReference type="EMBL" id="GMI89992.1"/>
    </source>
</evidence>
<feature type="region of interest" description="Disordered" evidence="1">
    <location>
        <begin position="132"/>
        <end position="219"/>
    </location>
</feature>
<reference evidence="2" key="1">
    <citation type="submission" date="2023-05" db="EMBL/GenBank/DDBJ databases">
        <title>Genome and transcriptome analyses reveal genes involved in the formation of fine ridges on petal epidermal cells in Hibiscus trionum.</title>
        <authorList>
            <person name="Koshimizu S."/>
            <person name="Masuda S."/>
            <person name="Ishii T."/>
            <person name="Shirasu K."/>
            <person name="Hoshino A."/>
            <person name="Arita M."/>
        </authorList>
    </citation>
    <scope>NUCLEOTIDE SEQUENCE</scope>
    <source>
        <strain evidence="2">Hamamatsu line</strain>
    </source>
</reference>
<proteinExistence type="predicted"/>
<accession>A0A9W7I700</accession>
<keyword evidence="3" id="KW-1185">Reference proteome</keyword>
<dbReference type="Proteomes" id="UP001165190">
    <property type="component" value="Unassembled WGS sequence"/>
</dbReference>
<dbReference type="EMBL" id="BSYR01000023">
    <property type="protein sequence ID" value="GMI89992.1"/>
    <property type="molecule type" value="Genomic_DNA"/>
</dbReference>
<gene>
    <name evidence="2" type="ORF">HRI_002668500</name>
</gene>
<feature type="region of interest" description="Disordered" evidence="1">
    <location>
        <begin position="14"/>
        <end position="112"/>
    </location>
</feature>